<dbReference type="Proteomes" id="UP000821853">
    <property type="component" value="Chromosome 5"/>
</dbReference>
<evidence type="ECO:0000313" key="2">
    <source>
        <dbReference type="Proteomes" id="UP000821853"/>
    </source>
</evidence>
<evidence type="ECO:0000313" key="1">
    <source>
        <dbReference type="EMBL" id="KAH9375361.1"/>
    </source>
</evidence>
<proteinExistence type="predicted"/>
<accession>A0A9J6GKG8</accession>
<name>A0A9J6GKG8_HAELO</name>
<protein>
    <submittedName>
        <fullName evidence="1">Uncharacterized protein</fullName>
    </submittedName>
</protein>
<comment type="caution">
    <text evidence="1">The sequence shown here is derived from an EMBL/GenBank/DDBJ whole genome shotgun (WGS) entry which is preliminary data.</text>
</comment>
<reference evidence="1 2" key="1">
    <citation type="journal article" date="2020" name="Cell">
        <title>Large-Scale Comparative Analyses of Tick Genomes Elucidate Their Genetic Diversity and Vector Capacities.</title>
        <authorList>
            <consortium name="Tick Genome and Microbiome Consortium (TIGMIC)"/>
            <person name="Jia N."/>
            <person name="Wang J."/>
            <person name="Shi W."/>
            <person name="Du L."/>
            <person name="Sun Y."/>
            <person name="Zhan W."/>
            <person name="Jiang J.F."/>
            <person name="Wang Q."/>
            <person name="Zhang B."/>
            <person name="Ji P."/>
            <person name="Bell-Sakyi L."/>
            <person name="Cui X.M."/>
            <person name="Yuan T.T."/>
            <person name="Jiang B.G."/>
            <person name="Yang W.F."/>
            <person name="Lam T.T."/>
            <person name="Chang Q.C."/>
            <person name="Ding S.J."/>
            <person name="Wang X.J."/>
            <person name="Zhu J.G."/>
            <person name="Ruan X.D."/>
            <person name="Zhao L."/>
            <person name="Wei J.T."/>
            <person name="Ye R.Z."/>
            <person name="Que T.C."/>
            <person name="Du C.H."/>
            <person name="Zhou Y.H."/>
            <person name="Cheng J.X."/>
            <person name="Dai P.F."/>
            <person name="Guo W.B."/>
            <person name="Han X.H."/>
            <person name="Huang E.J."/>
            <person name="Li L.F."/>
            <person name="Wei W."/>
            <person name="Gao Y.C."/>
            <person name="Liu J.Z."/>
            <person name="Shao H.Z."/>
            <person name="Wang X."/>
            <person name="Wang C.C."/>
            <person name="Yang T.C."/>
            <person name="Huo Q.B."/>
            <person name="Li W."/>
            <person name="Chen H.Y."/>
            <person name="Chen S.E."/>
            <person name="Zhou L.G."/>
            <person name="Ni X.B."/>
            <person name="Tian J.H."/>
            <person name="Sheng Y."/>
            <person name="Liu T."/>
            <person name="Pan Y.S."/>
            <person name="Xia L.Y."/>
            <person name="Li J."/>
            <person name="Zhao F."/>
            <person name="Cao W.C."/>
        </authorList>
    </citation>
    <scope>NUCLEOTIDE SEQUENCE [LARGE SCALE GENOMIC DNA]</scope>
    <source>
        <strain evidence="1">HaeL-2018</strain>
    </source>
</reference>
<keyword evidence="2" id="KW-1185">Reference proteome</keyword>
<dbReference type="AlphaFoldDB" id="A0A9J6GKG8"/>
<dbReference type="EMBL" id="JABSTR010000007">
    <property type="protein sequence ID" value="KAH9375361.1"/>
    <property type="molecule type" value="Genomic_DNA"/>
</dbReference>
<dbReference type="VEuPathDB" id="VectorBase:HLOH_056894"/>
<sequence>MGFAEKPSILLILKDTKKKKSSQSKYSMIFLPEAWLVLGAKQDLFSFDTTSTFMKIVLRWCRSANVKAALKGSRLRDKFQQPGFSIDNDPEIDFLRTLVARRQENAEAWTKVL</sequence>
<organism evidence="1 2">
    <name type="scientific">Haemaphysalis longicornis</name>
    <name type="common">Bush tick</name>
    <dbReference type="NCBI Taxonomy" id="44386"/>
    <lineage>
        <taxon>Eukaryota</taxon>
        <taxon>Metazoa</taxon>
        <taxon>Ecdysozoa</taxon>
        <taxon>Arthropoda</taxon>
        <taxon>Chelicerata</taxon>
        <taxon>Arachnida</taxon>
        <taxon>Acari</taxon>
        <taxon>Parasitiformes</taxon>
        <taxon>Ixodida</taxon>
        <taxon>Ixodoidea</taxon>
        <taxon>Ixodidae</taxon>
        <taxon>Haemaphysalinae</taxon>
        <taxon>Haemaphysalis</taxon>
    </lineage>
</organism>
<gene>
    <name evidence="1" type="ORF">HPB48_016378</name>
</gene>